<accession>A0A517YK32</accession>
<name>A0A517YK32_9BACT</name>
<sequence>MPMETSSVQINISARHGHLSTGTQEKISDKVESIRRLFDRITAIQVVVDLEHRDEPSVEIKILAEHHDEFVATVKAENVLTALDGVIDKVEAQVRKFKERLKDHKATGHKHLEAPLPEIAEDEAE</sequence>
<keyword evidence="6" id="KW-1185">Reference proteome</keyword>
<keyword evidence="1" id="KW-0810">Translation regulation</keyword>
<dbReference type="RefSeq" id="WP_238397585.1">
    <property type="nucleotide sequence ID" value="NZ_CP036274.1"/>
</dbReference>
<dbReference type="Pfam" id="PF02482">
    <property type="entry name" value="Ribosomal_S30AE"/>
    <property type="match status" value="1"/>
</dbReference>
<evidence type="ECO:0000256" key="1">
    <source>
        <dbReference type="ARBA" id="ARBA00022845"/>
    </source>
</evidence>
<dbReference type="GO" id="GO:0045900">
    <property type="term" value="P:negative regulation of translational elongation"/>
    <property type="evidence" value="ECO:0007669"/>
    <property type="project" value="TreeGrafter"/>
</dbReference>
<feature type="region of interest" description="Disordered" evidence="4">
    <location>
        <begin position="104"/>
        <end position="125"/>
    </location>
</feature>
<dbReference type="InterPro" id="IPR003489">
    <property type="entry name" value="RHF/RaiA"/>
</dbReference>
<gene>
    <name evidence="5" type="primary">hpf</name>
    <name evidence="5" type="ORF">ETAA8_57340</name>
</gene>
<evidence type="ECO:0000256" key="2">
    <source>
        <dbReference type="ARBA" id="ARBA00038695"/>
    </source>
</evidence>
<evidence type="ECO:0000256" key="4">
    <source>
        <dbReference type="SAM" id="MobiDB-lite"/>
    </source>
</evidence>
<dbReference type="PANTHER" id="PTHR33231:SF1">
    <property type="entry name" value="30S RIBOSOMAL PROTEIN"/>
    <property type="match status" value="1"/>
</dbReference>
<evidence type="ECO:0000256" key="3">
    <source>
        <dbReference type="ARBA" id="ARBA00041148"/>
    </source>
</evidence>
<comment type="subunit">
    <text evidence="2">Associates exclusively with 100S ribosomes, which are dimers of 70S ribosomes.</text>
</comment>
<dbReference type="Proteomes" id="UP000315017">
    <property type="component" value="Chromosome"/>
</dbReference>
<proteinExistence type="predicted"/>
<dbReference type="SUPFAM" id="SSF69754">
    <property type="entry name" value="Ribosome binding protein Y (YfiA homologue)"/>
    <property type="match status" value="1"/>
</dbReference>
<dbReference type="GO" id="GO:0043024">
    <property type="term" value="F:ribosomal small subunit binding"/>
    <property type="evidence" value="ECO:0007669"/>
    <property type="project" value="TreeGrafter"/>
</dbReference>
<organism evidence="5 6">
    <name type="scientific">Anatilimnocola aggregata</name>
    <dbReference type="NCBI Taxonomy" id="2528021"/>
    <lineage>
        <taxon>Bacteria</taxon>
        <taxon>Pseudomonadati</taxon>
        <taxon>Planctomycetota</taxon>
        <taxon>Planctomycetia</taxon>
        <taxon>Pirellulales</taxon>
        <taxon>Pirellulaceae</taxon>
        <taxon>Anatilimnocola</taxon>
    </lineage>
</organism>
<protein>
    <recommendedName>
        <fullName evidence="3">Ribosome hibernation promoting factor</fullName>
    </recommendedName>
</protein>
<dbReference type="GO" id="GO:0022627">
    <property type="term" value="C:cytosolic small ribosomal subunit"/>
    <property type="evidence" value="ECO:0007669"/>
    <property type="project" value="TreeGrafter"/>
</dbReference>
<reference evidence="5 6" key="1">
    <citation type="submission" date="2019-02" db="EMBL/GenBank/DDBJ databases">
        <title>Deep-cultivation of Planctomycetes and their phenomic and genomic characterization uncovers novel biology.</title>
        <authorList>
            <person name="Wiegand S."/>
            <person name="Jogler M."/>
            <person name="Boedeker C."/>
            <person name="Pinto D."/>
            <person name="Vollmers J."/>
            <person name="Rivas-Marin E."/>
            <person name="Kohn T."/>
            <person name="Peeters S.H."/>
            <person name="Heuer A."/>
            <person name="Rast P."/>
            <person name="Oberbeckmann S."/>
            <person name="Bunk B."/>
            <person name="Jeske O."/>
            <person name="Meyerdierks A."/>
            <person name="Storesund J.E."/>
            <person name="Kallscheuer N."/>
            <person name="Luecker S."/>
            <person name="Lage O.M."/>
            <person name="Pohl T."/>
            <person name="Merkel B.J."/>
            <person name="Hornburger P."/>
            <person name="Mueller R.-W."/>
            <person name="Bruemmer F."/>
            <person name="Labrenz M."/>
            <person name="Spormann A.M."/>
            <person name="Op den Camp H."/>
            <person name="Overmann J."/>
            <person name="Amann R."/>
            <person name="Jetten M.S.M."/>
            <person name="Mascher T."/>
            <person name="Medema M.H."/>
            <person name="Devos D.P."/>
            <person name="Kaster A.-K."/>
            <person name="Ovreas L."/>
            <person name="Rohde M."/>
            <person name="Galperin M.Y."/>
            <person name="Jogler C."/>
        </authorList>
    </citation>
    <scope>NUCLEOTIDE SEQUENCE [LARGE SCALE GENOMIC DNA]</scope>
    <source>
        <strain evidence="5 6">ETA_A8</strain>
    </source>
</reference>
<dbReference type="EMBL" id="CP036274">
    <property type="protein sequence ID" value="QDU30588.1"/>
    <property type="molecule type" value="Genomic_DNA"/>
</dbReference>
<dbReference type="Gene3D" id="3.30.160.100">
    <property type="entry name" value="Ribosome hibernation promotion factor-like"/>
    <property type="match status" value="1"/>
</dbReference>
<dbReference type="KEGG" id="aagg:ETAA8_57340"/>
<dbReference type="PANTHER" id="PTHR33231">
    <property type="entry name" value="30S RIBOSOMAL PROTEIN"/>
    <property type="match status" value="1"/>
</dbReference>
<evidence type="ECO:0000313" key="5">
    <source>
        <dbReference type="EMBL" id="QDU30588.1"/>
    </source>
</evidence>
<dbReference type="NCBIfam" id="TIGR00741">
    <property type="entry name" value="yfiA"/>
    <property type="match status" value="1"/>
</dbReference>
<dbReference type="InterPro" id="IPR050574">
    <property type="entry name" value="HPF/YfiA_ribosome-assoc"/>
</dbReference>
<feature type="compositionally biased region" description="Basic and acidic residues" evidence="4">
    <location>
        <begin position="104"/>
        <end position="113"/>
    </location>
</feature>
<dbReference type="InterPro" id="IPR036567">
    <property type="entry name" value="RHF-like"/>
</dbReference>
<dbReference type="AlphaFoldDB" id="A0A517YK32"/>
<evidence type="ECO:0000313" key="6">
    <source>
        <dbReference type="Proteomes" id="UP000315017"/>
    </source>
</evidence>